<feature type="transmembrane region" description="Helical" evidence="5">
    <location>
        <begin position="129"/>
        <end position="151"/>
    </location>
</feature>
<dbReference type="NCBIfam" id="TIGR03097">
    <property type="entry name" value="PEP_O_lig_1"/>
    <property type="match status" value="1"/>
</dbReference>
<feature type="transmembrane region" description="Helical" evidence="5">
    <location>
        <begin position="75"/>
        <end position="94"/>
    </location>
</feature>
<evidence type="ECO:0000259" key="6">
    <source>
        <dbReference type="Pfam" id="PF04932"/>
    </source>
</evidence>
<dbReference type="PANTHER" id="PTHR37422:SF13">
    <property type="entry name" value="LIPOPOLYSACCHARIDE BIOSYNTHESIS PROTEIN PA4999-RELATED"/>
    <property type="match status" value="1"/>
</dbReference>
<comment type="caution">
    <text evidence="8">The sequence shown here is derived from an EMBL/GenBank/DDBJ whole genome shotgun (WGS) entry which is preliminary data.</text>
</comment>
<evidence type="ECO:0000256" key="2">
    <source>
        <dbReference type="ARBA" id="ARBA00022692"/>
    </source>
</evidence>
<feature type="domain" description="DUF5935" evidence="7">
    <location>
        <begin position="1"/>
        <end position="185"/>
    </location>
</feature>
<dbReference type="InterPro" id="IPR045979">
    <property type="entry name" value="DUF5935"/>
</dbReference>
<evidence type="ECO:0000256" key="1">
    <source>
        <dbReference type="ARBA" id="ARBA00004141"/>
    </source>
</evidence>
<feature type="transmembrane region" description="Helical" evidence="5">
    <location>
        <begin position="236"/>
        <end position="258"/>
    </location>
</feature>
<dbReference type="GO" id="GO:0016874">
    <property type="term" value="F:ligase activity"/>
    <property type="evidence" value="ECO:0007669"/>
    <property type="project" value="UniProtKB-KW"/>
</dbReference>
<keyword evidence="2 5" id="KW-0812">Transmembrane</keyword>
<name>A0ABW0S5I4_9BURK</name>
<feature type="domain" description="O-antigen ligase-related" evidence="6">
    <location>
        <begin position="201"/>
        <end position="337"/>
    </location>
</feature>
<reference evidence="9" key="1">
    <citation type="journal article" date="2019" name="Int. J. Syst. Evol. Microbiol.">
        <title>The Global Catalogue of Microorganisms (GCM) 10K type strain sequencing project: providing services to taxonomists for standard genome sequencing and annotation.</title>
        <authorList>
            <consortium name="The Broad Institute Genomics Platform"/>
            <consortium name="The Broad Institute Genome Sequencing Center for Infectious Disease"/>
            <person name="Wu L."/>
            <person name="Ma J."/>
        </authorList>
    </citation>
    <scope>NUCLEOTIDE SEQUENCE [LARGE SCALE GENOMIC DNA]</scope>
    <source>
        <strain evidence="9">CGMCC 4.5798</strain>
    </source>
</reference>
<dbReference type="RefSeq" id="WP_379777529.1">
    <property type="nucleotide sequence ID" value="NZ_JBHSMZ010000026.1"/>
</dbReference>
<dbReference type="InterPro" id="IPR007016">
    <property type="entry name" value="O-antigen_ligase-rel_domated"/>
</dbReference>
<proteinExistence type="predicted"/>
<feature type="transmembrane region" description="Helical" evidence="5">
    <location>
        <begin position="171"/>
        <end position="187"/>
    </location>
</feature>
<protein>
    <submittedName>
        <fullName evidence="8">O-glycosylation ligase, exosortase A system-associated</fullName>
    </submittedName>
</protein>
<evidence type="ECO:0000256" key="3">
    <source>
        <dbReference type="ARBA" id="ARBA00022989"/>
    </source>
</evidence>
<feature type="transmembrane region" description="Helical" evidence="5">
    <location>
        <begin position="199"/>
        <end position="230"/>
    </location>
</feature>
<evidence type="ECO:0000313" key="8">
    <source>
        <dbReference type="EMBL" id="MFC5552251.1"/>
    </source>
</evidence>
<feature type="transmembrane region" description="Helical" evidence="5">
    <location>
        <begin position="319"/>
        <end position="342"/>
    </location>
</feature>
<keyword evidence="3 5" id="KW-1133">Transmembrane helix</keyword>
<dbReference type="InterPro" id="IPR017528">
    <property type="entry name" value="CHP03097O-antigen_lig-rel"/>
</dbReference>
<comment type="subcellular location">
    <subcellularLocation>
        <location evidence="1">Membrane</location>
        <topology evidence="1">Multi-pass membrane protein</topology>
    </subcellularLocation>
</comment>
<keyword evidence="4 5" id="KW-0472">Membrane</keyword>
<sequence length="433" mass="48259">MRDIIVFLAIAALVVQIPKRPAIGVMTFAWLSLMNPHRLAYGFAFSFPWVAVVAGLTLVSLYLRPGQIKLPKTPLTIVLMVFMVWMTITTPFAFEQERAWEEWNRVMKTLFFTLVTIAALNNEKDVKQFALVVMLSLGFYGLKGGVFTLLSGGSSRVMGPPGTYIADNNDLALALLTIVPLVWYHYLQATKRWMRWGFAALALLTGAAVLGSYSRGALIGGAAMMFMLWLKSRHKLKTGLVVLMILPLIFFLMPEQWFGRMESIGEYKADGSAMGRVNAWHFAFNIATDNLLGGGYRVFTPRMFHIYAPNPYDVHAPHSIYFQVLGEHGFIGLALFLAFLVISWRTGSRVLRFCKDKPELKWASDLAAMGQVSLAGYCVGGAFLTLAYADLLYDVVIILVLLEKVLIPKNWKPKQHPVSAAAPQPPILESSRA</sequence>
<dbReference type="InterPro" id="IPR051533">
    <property type="entry name" value="WaaL-like"/>
</dbReference>
<dbReference type="Pfam" id="PF04932">
    <property type="entry name" value="Wzy_C"/>
    <property type="match status" value="1"/>
</dbReference>
<evidence type="ECO:0000256" key="5">
    <source>
        <dbReference type="SAM" id="Phobius"/>
    </source>
</evidence>
<feature type="transmembrane region" description="Helical" evidence="5">
    <location>
        <begin position="279"/>
        <end position="299"/>
    </location>
</feature>
<organism evidence="8 9">
    <name type="scientific">Massilia aerilata</name>
    <dbReference type="NCBI Taxonomy" id="453817"/>
    <lineage>
        <taxon>Bacteria</taxon>
        <taxon>Pseudomonadati</taxon>
        <taxon>Pseudomonadota</taxon>
        <taxon>Betaproteobacteria</taxon>
        <taxon>Burkholderiales</taxon>
        <taxon>Oxalobacteraceae</taxon>
        <taxon>Telluria group</taxon>
        <taxon>Massilia</taxon>
    </lineage>
</organism>
<evidence type="ECO:0000313" key="9">
    <source>
        <dbReference type="Proteomes" id="UP001596086"/>
    </source>
</evidence>
<dbReference type="PANTHER" id="PTHR37422">
    <property type="entry name" value="TEICHURONIC ACID BIOSYNTHESIS PROTEIN TUAE"/>
    <property type="match status" value="1"/>
</dbReference>
<evidence type="ECO:0000256" key="4">
    <source>
        <dbReference type="ARBA" id="ARBA00023136"/>
    </source>
</evidence>
<gene>
    <name evidence="8" type="ORF">ACFPO9_27360</name>
</gene>
<feature type="transmembrane region" description="Helical" evidence="5">
    <location>
        <begin position="40"/>
        <end position="63"/>
    </location>
</feature>
<keyword evidence="9" id="KW-1185">Reference proteome</keyword>
<dbReference type="Pfam" id="PF19358">
    <property type="entry name" value="DUF5935"/>
    <property type="match status" value="1"/>
</dbReference>
<dbReference type="Proteomes" id="UP001596086">
    <property type="component" value="Unassembled WGS sequence"/>
</dbReference>
<keyword evidence="8" id="KW-0436">Ligase</keyword>
<feature type="transmembrane region" description="Helical" evidence="5">
    <location>
        <begin position="106"/>
        <end position="122"/>
    </location>
</feature>
<evidence type="ECO:0000259" key="7">
    <source>
        <dbReference type="Pfam" id="PF19358"/>
    </source>
</evidence>
<accession>A0ABW0S5I4</accession>
<dbReference type="EMBL" id="JBHSMZ010000026">
    <property type="protein sequence ID" value="MFC5552251.1"/>
    <property type="molecule type" value="Genomic_DNA"/>
</dbReference>